<reference evidence="2" key="1">
    <citation type="journal article" date="2023" name="Plant J.">
        <title>Genome sequences and population genomics provide insights into the demographic history, inbreeding, and mutation load of two 'living fossil' tree species of Dipteronia.</title>
        <authorList>
            <person name="Feng Y."/>
            <person name="Comes H.P."/>
            <person name="Chen J."/>
            <person name="Zhu S."/>
            <person name="Lu R."/>
            <person name="Zhang X."/>
            <person name="Li P."/>
            <person name="Qiu J."/>
            <person name="Olsen K.M."/>
            <person name="Qiu Y."/>
        </authorList>
    </citation>
    <scope>NUCLEOTIDE SEQUENCE</scope>
    <source>
        <strain evidence="2">KIB01</strain>
    </source>
</reference>
<comment type="caution">
    <text evidence="2">The sequence shown here is derived from an EMBL/GenBank/DDBJ whole genome shotgun (WGS) entry which is preliminary data.</text>
</comment>
<gene>
    <name evidence="2" type="ORF">Ddye_021896</name>
</gene>
<keyword evidence="3" id="KW-1185">Reference proteome</keyword>
<evidence type="ECO:0000313" key="2">
    <source>
        <dbReference type="EMBL" id="KAK2646701.1"/>
    </source>
</evidence>
<feature type="region of interest" description="Disordered" evidence="1">
    <location>
        <begin position="72"/>
        <end position="101"/>
    </location>
</feature>
<accession>A0AAD9U3A4</accession>
<dbReference type="EMBL" id="JANJYI010000006">
    <property type="protein sequence ID" value="KAK2646701.1"/>
    <property type="molecule type" value="Genomic_DNA"/>
</dbReference>
<proteinExistence type="predicted"/>
<dbReference type="Proteomes" id="UP001280121">
    <property type="component" value="Unassembled WGS sequence"/>
</dbReference>
<protein>
    <submittedName>
        <fullName evidence="2">Uncharacterized protein</fullName>
    </submittedName>
</protein>
<evidence type="ECO:0000313" key="3">
    <source>
        <dbReference type="Proteomes" id="UP001280121"/>
    </source>
</evidence>
<sequence length="128" mass="14525">MKSLKTNFSESYDLFNKGALIGFAWNPVKKIWSAEPEVWENLLEANPNAKNGNTRRLSVAHMNDDMDIMVSPGTTSQIPTQTAQLKRKQRKTSNAEHNPDEMINHSLARAIKEGNSMFEICQLQVYSE</sequence>
<dbReference type="AlphaFoldDB" id="A0AAD9U3A4"/>
<organism evidence="2 3">
    <name type="scientific">Dipteronia dyeriana</name>
    <dbReference type="NCBI Taxonomy" id="168575"/>
    <lineage>
        <taxon>Eukaryota</taxon>
        <taxon>Viridiplantae</taxon>
        <taxon>Streptophyta</taxon>
        <taxon>Embryophyta</taxon>
        <taxon>Tracheophyta</taxon>
        <taxon>Spermatophyta</taxon>
        <taxon>Magnoliopsida</taxon>
        <taxon>eudicotyledons</taxon>
        <taxon>Gunneridae</taxon>
        <taxon>Pentapetalae</taxon>
        <taxon>rosids</taxon>
        <taxon>malvids</taxon>
        <taxon>Sapindales</taxon>
        <taxon>Sapindaceae</taxon>
        <taxon>Hippocastanoideae</taxon>
        <taxon>Acereae</taxon>
        <taxon>Dipteronia</taxon>
    </lineage>
</organism>
<name>A0AAD9U3A4_9ROSI</name>
<feature type="compositionally biased region" description="Polar residues" evidence="1">
    <location>
        <begin position="72"/>
        <end position="84"/>
    </location>
</feature>
<evidence type="ECO:0000256" key="1">
    <source>
        <dbReference type="SAM" id="MobiDB-lite"/>
    </source>
</evidence>